<keyword evidence="1" id="KW-0812">Transmembrane</keyword>
<feature type="transmembrane region" description="Helical" evidence="1">
    <location>
        <begin position="138"/>
        <end position="158"/>
    </location>
</feature>
<dbReference type="OrthoDB" id="9812349at2"/>
<name>A0A0M6ZPH0_9HYPH</name>
<keyword evidence="1" id="KW-1133">Transmembrane helix</keyword>
<dbReference type="PANTHER" id="PTHR34980:SF2">
    <property type="entry name" value="INNER MEMBRANE PROTEIN YHAH-RELATED"/>
    <property type="match status" value="1"/>
</dbReference>
<dbReference type="PANTHER" id="PTHR34980">
    <property type="entry name" value="INNER MEMBRANE PROTEIN-RELATED-RELATED"/>
    <property type="match status" value="1"/>
</dbReference>
<feature type="transmembrane region" description="Helical" evidence="1">
    <location>
        <begin position="108"/>
        <end position="126"/>
    </location>
</feature>
<feature type="transmembrane region" description="Helical" evidence="1">
    <location>
        <begin position="70"/>
        <end position="88"/>
    </location>
</feature>
<evidence type="ECO:0000256" key="1">
    <source>
        <dbReference type="SAM" id="Phobius"/>
    </source>
</evidence>
<evidence type="ECO:0000313" key="3">
    <source>
        <dbReference type="Proteomes" id="UP000053235"/>
    </source>
</evidence>
<evidence type="ECO:0000313" key="2">
    <source>
        <dbReference type="EMBL" id="CTQ64648.1"/>
    </source>
</evidence>
<dbReference type="InterPro" id="IPR008523">
    <property type="entry name" value="DUF805"/>
</dbReference>
<dbReference type="Pfam" id="PF05656">
    <property type="entry name" value="DUF805"/>
    <property type="match status" value="1"/>
</dbReference>
<protein>
    <submittedName>
        <fullName evidence="2">Putative membrane protein</fullName>
    </submittedName>
</protein>
<accession>A0A0M6ZPH0</accession>
<dbReference type="STRING" id="388408.LAX5112_00350"/>
<dbReference type="GO" id="GO:0005886">
    <property type="term" value="C:plasma membrane"/>
    <property type="evidence" value="ECO:0007669"/>
    <property type="project" value="TreeGrafter"/>
</dbReference>
<reference evidence="3" key="1">
    <citation type="submission" date="2015-07" db="EMBL/GenBank/DDBJ databases">
        <authorList>
            <person name="Rodrigo-Torres Lidia"/>
            <person name="Arahal R.David."/>
        </authorList>
    </citation>
    <scope>NUCLEOTIDE SEQUENCE [LARGE SCALE GENOMIC DNA]</scope>
    <source>
        <strain evidence="3">CECT 5112</strain>
    </source>
</reference>
<keyword evidence="3" id="KW-1185">Reference proteome</keyword>
<dbReference type="AlphaFoldDB" id="A0A0M6ZPH0"/>
<gene>
    <name evidence="2" type="ORF">LAX5112_00350</name>
</gene>
<dbReference type="RefSeq" id="WP_055670340.1">
    <property type="nucleotide sequence ID" value="NZ_CXWD01000002.1"/>
</dbReference>
<organism evidence="2 3">
    <name type="scientific">Roseibium alexandrii</name>
    <dbReference type="NCBI Taxonomy" id="388408"/>
    <lineage>
        <taxon>Bacteria</taxon>
        <taxon>Pseudomonadati</taxon>
        <taxon>Pseudomonadota</taxon>
        <taxon>Alphaproteobacteria</taxon>
        <taxon>Hyphomicrobiales</taxon>
        <taxon>Stappiaceae</taxon>
        <taxon>Roseibium</taxon>
    </lineage>
</organism>
<proteinExistence type="predicted"/>
<dbReference type="EMBL" id="CXWD01000002">
    <property type="protein sequence ID" value="CTQ64648.1"/>
    <property type="molecule type" value="Genomic_DNA"/>
</dbReference>
<dbReference type="Proteomes" id="UP000053235">
    <property type="component" value="Unassembled WGS sequence"/>
</dbReference>
<keyword evidence="1" id="KW-0472">Membrane</keyword>
<sequence>MNNRKEFGRRGIDETRTKRNPVYIGAQHYTAPAKSEQSSSFQDDDDVSIGTILLNSVAFMFSFEGRLGRAMYWYLHTIHILILIFFVALMFSNEHLKDYTFLEFFSEYFWLMPFVFLNSLFSWSVTVRRMHDRGVSGYWVFSWFIPIAGSIILLVQTFKNMFFAGTQGRNKYGI</sequence>